<evidence type="ECO:0008006" key="4">
    <source>
        <dbReference type="Google" id="ProtNLM"/>
    </source>
</evidence>
<reference evidence="3" key="1">
    <citation type="submission" date="2016-03" db="EMBL/GenBank/DDBJ databases">
        <authorList>
            <person name="Berryman E.N."/>
            <person name="Forrest K.M."/>
            <person name="McHale L."/>
            <person name="Wertz A.T."/>
            <person name="Zhuang Z."/>
            <person name="Kasturiarachi N.S."/>
            <person name="Pressimone C.A."/>
            <person name="Schiebel J.G."/>
            <person name="Furbee E.C."/>
            <person name="Grubb S.R."/>
            <person name="Warner M.H."/>
            <person name="Montgomery M.T."/>
            <person name="Garlena R.A."/>
            <person name="Russell D.A."/>
            <person name="Pope W.H."/>
            <person name="Jacobs-Sera D."/>
            <person name="Hendrix R.W."/>
            <person name="Hatfull G.F."/>
        </authorList>
    </citation>
    <scope>NUCLEOTIDE SEQUENCE [LARGE SCALE GENOMIC DNA]</scope>
</reference>
<proteinExistence type="predicted"/>
<gene>
    <name evidence="2" type="primary">38</name>
    <name evidence="2" type="ORF">SEA_BETTERKATZ_38</name>
</gene>
<feature type="compositionally biased region" description="Low complexity" evidence="1">
    <location>
        <begin position="27"/>
        <end position="59"/>
    </location>
</feature>
<dbReference type="RefSeq" id="YP_009302795.1">
    <property type="nucleotide sequence ID" value="NC_031247.1"/>
</dbReference>
<keyword evidence="3" id="KW-1185">Reference proteome</keyword>
<dbReference type="PROSITE" id="PS51257">
    <property type="entry name" value="PROKAR_LIPOPROTEIN"/>
    <property type="match status" value="1"/>
</dbReference>
<name>A0A142KC40_9CAUD</name>
<sequence>MKRHVIAALSSLAIAAALAGCGGTDEPATAGGSSAPAPTETSTTVAPAATSTATRAATPNLRATAERAARAGSVAELEPYMTKACALYMRELGAGTVLSSTVVEVEQTGDTGVVVNVDTDGDRSVNKWVLVDGDWRWSCDTQSLEFDTE</sequence>
<evidence type="ECO:0000256" key="1">
    <source>
        <dbReference type="SAM" id="MobiDB-lite"/>
    </source>
</evidence>
<evidence type="ECO:0000313" key="2">
    <source>
        <dbReference type="EMBL" id="AMS03673.1"/>
    </source>
</evidence>
<dbReference type="KEGG" id="vg:29125603"/>
<accession>A0A142KC40</accession>
<evidence type="ECO:0000313" key="3">
    <source>
        <dbReference type="Proteomes" id="UP000203938"/>
    </source>
</evidence>
<dbReference type="EMBL" id="KU963261">
    <property type="protein sequence ID" value="AMS03673.1"/>
    <property type="molecule type" value="Genomic_DNA"/>
</dbReference>
<organism evidence="2 3">
    <name type="scientific">Gordonia phage BetterKatz</name>
    <dbReference type="NCBI Taxonomy" id="1821551"/>
    <lineage>
        <taxon>Viruses</taxon>
        <taxon>Duplodnaviria</taxon>
        <taxon>Heunggongvirae</taxon>
        <taxon>Uroviricota</taxon>
        <taxon>Caudoviricetes</taxon>
        <taxon>Betterkatzvirus</taxon>
        <taxon>Betterkatzvirus betterkatz</taxon>
    </lineage>
</organism>
<feature type="region of interest" description="Disordered" evidence="1">
    <location>
        <begin position="25"/>
        <end position="63"/>
    </location>
</feature>
<dbReference type="GeneID" id="29125603"/>
<protein>
    <recommendedName>
        <fullName evidence="4">Lipoprotein</fullName>
    </recommendedName>
</protein>
<dbReference type="Proteomes" id="UP000203938">
    <property type="component" value="Segment"/>
</dbReference>